<dbReference type="SUPFAM" id="SSF52540">
    <property type="entry name" value="P-loop containing nucleoside triphosphate hydrolases"/>
    <property type="match status" value="1"/>
</dbReference>
<dbReference type="Pfam" id="PF13521">
    <property type="entry name" value="AAA_28"/>
    <property type="match status" value="1"/>
</dbReference>
<feature type="domain" description="NadR/Ttd14 AAA" evidence="1">
    <location>
        <begin position="2"/>
        <end position="155"/>
    </location>
</feature>
<dbReference type="PANTHER" id="PTHR37512:SF1">
    <property type="entry name" value="NADR_TTD14 AAA DOMAIN-CONTAINING PROTEIN"/>
    <property type="match status" value="1"/>
</dbReference>
<dbReference type="EMBL" id="JAGSPN010000002">
    <property type="protein sequence ID" value="MBR7781256.1"/>
    <property type="molecule type" value="Genomic_DNA"/>
</dbReference>
<gene>
    <name evidence="2" type="ORF">KDM89_03795</name>
</gene>
<keyword evidence="2" id="KW-0067">ATP-binding</keyword>
<dbReference type="Proteomes" id="UP000680067">
    <property type="component" value="Unassembled WGS sequence"/>
</dbReference>
<keyword evidence="2" id="KW-0547">Nucleotide-binding</keyword>
<name>A0A941I563_9BURK</name>
<dbReference type="GO" id="GO:0005524">
    <property type="term" value="F:ATP binding"/>
    <property type="evidence" value="ECO:0007669"/>
    <property type="project" value="UniProtKB-KW"/>
</dbReference>
<dbReference type="Gene3D" id="3.40.50.300">
    <property type="entry name" value="P-loop containing nucleotide triphosphate hydrolases"/>
    <property type="match status" value="1"/>
</dbReference>
<evidence type="ECO:0000259" key="1">
    <source>
        <dbReference type="Pfam" id="PF13521"/>
    </source>
</evidence>
<reference evidence="2" key="1">
    <citation type="submission" date="2021-04" db="EMBL/GenBank/DDBJ databases">
        <title>novel species isolated from subtropical streams in China.</title>
        <authorList>
            <person name="Lu H."/>
        </authorList>
    </citation>
    <scope>NUCLEOTIDE SEQUENCE</scope>
    <source>
        <strain evidence="2">LFS511W</strain>
    </source>
</reference>
<proteinExistence type="predicted"/>
<keyword evidence="3" id="KW-1185">Reference proteome</keyword>
<organism evidence="2 3">
    <name type="scientific">Undibacterium luofuense</name>
    <dbReference type="NCBI Taxonomy" id="2828733"/>
    <lineage>
        <taxon>Bacteria</taxon>
        <taxon>Pseudomonadati</taxon>
        <taxon>Pseudomonadota</taxon>
        <taxon>Betaproteobacteria</taxon>
        <taxon>Burkholderiales</taxon>
        <taxon>Oxalobacteraceae</taxon>
        <taxon>Undibacterium</taxon>
    </lineage>
</organism>
<dbReference type="PANTHER" id="PTHR37512">
    <property type="entry name" value="TRIFUNCTIONAL NAD BIOSYNTHESIS/REGULATOR PROTEIN NADR"/>
    <property type="match status" value="1"/>
</dbReference>
<dbReference type="InterPro" id="IPR038727">
    <property type="entry name" value="NadR/Ttd14_AAA_dom"/>
</dbReference>
<evidence type="ECO:0000313" key="3">
    <source>
        <dbReference type="Proteomes" id="UP000680067"/>
    </source>
</evidence>
<accession>A0A941I563</accession>
<dbReference type="InterPro" id="IPR052735">
    <property type="entry name" value="NAD_biosynth-regulator"/>
</dbReference>
<dbReference type="AlphaFoldDB" id="A0A941I563"/>
<comment type="caution">
    <text evidence="2">The sequence shown here is derived from an EMBL/GenBank/DDBJ whole genome shotgun (WGS) entry which is preliminary data.</text>
</comment>
<protein>
    <submittedName>
        <fullName evidence="2">ATP-binding protein</fullName>
    </submittedName>
</protein>
<dbReference type="InterPro" id="IPR027417">
    <property type="entry name" value="P-loop_NTPase"/>
</dbReference>
<sequence length="169" mass="19428">MVIVGAECSGKTSLAKALAQHYNTVWVPEYLRDFVAQHQRTPKEHEQIEIARMQVQREAELLPQANQFLFCDTSPLMIRLYSEHYFGKADLPLFELAASHTYDFTLLTSPDFAWVDDGLQRESPAVRQRIHDKLQQELEEREIPHLLLAGGMQERLDQVAFAMDFLIGA</sequence>
<evidence type="ECO:0000313" key="2">
    <source>
        <dbReference type="EMBL" id="MBR7781256.1"/>
    </source>
</evidence>